<organism evidence="2 3">
    <name type="scientific">Prorocentrum cordatum</name>
    <dbReference type="NCBI Taxonomy" id="2364126"/>
    <lineage>
        <taxon>Eukaryota</taxon>
        <taxon>Sar</taxon>
        <taxon>Alveolata</taxon>
        <taxon>Dinophyceae</taxon>
        <taxon>Prorocentrales</taxon>
        <taxon>Prorocentraceae</taxon>
        <taxon>Prorocentrum</taxon>
    </lineage>
</organism>
<keyword evidence="1" id="KW-0812">Transmembrane</keyword>
<dbReference type="EMBL" id="CAUYUJ010008125">
    <property type="protein sequence ID" value="CAK0822947.1"/>
    <property type="molecule type" value="Genomic_DNA"/>
</dbReference>
<feature type="transmembrane region" description="Helical" evidence="1">
    <location>
        <begin position="37"/>
        <end position="57"/>
    </location>
</feature>
<keyword evidence="1" id="KW-1133">Transmembrane helix</keyword>
<name>A0ABN9RWY1_9DINO</name>
<dbReference type="Proteomes" id="UP001189429">
    <property type="component" value="Unassembled WGS sequence"/>
</dbReference>
<protein>
    <submittedName>
        <fullName evidence="2">Uncharacterized protein</fullName>
    </submittedName>
</protein>
<evidence type="ECO:0000313" key="3">
    <source>
        <dbReference type="Proteomes" id="UP001189429"/>
    </source>
</evidence>
<feature type="transmembrane region" description="Helical" evidence="1">
    <location>
        <begin position="7"/>
        <end position="31"/>
    </location>
</feature>
<sequence>MGVEERAILVLHMLVIFMRISMDGLLLASLAAQVEFLVMWSLAVFLALPIVCPPVALKIASSRGLLVVLVLIKFTVRSVVGLVIAILARLMVVLEMVMFIIFLVLVIVALLMAFLEILVVFMVVRALTEFLMFLIVGLLIAFVVALVLMM</sequence>
<evidence type="ECO:0000313" key="2">
    <source>
        <dbReference type="EMBL" id="CAK0822947.1"/>
    </source>
</evidence>
<proteinExistence type="predicted"/>
<feature type="transmembrane region" description="Helical" evidence="1">
    <location>
        <begin position="64"/>
        <end position="90"/>
    </location>
</feature>
<feature type="transmembrane region" description="Helical" evidence="1">
    <location>
        <begin position="130"/>
        <end position="149"/>
    </location>
</feature>
<feature type="transmembrane region" description="Helical" evidence="1">
    <location>
        <begin position="96"/>
        <end position="123"/>
    </location>
</feature>
<reference evidence="2" key="1">
    <citation type="submission" date="2023-10" db="EMBL/GenBank/DDBJ databases">
        <authorList>
            <person name="Chen Y."/>
            <person name="Shah S."/>
            <person name="Dougan E. K."/>
            <person name="Thang M."/>
            <person name="Chan C."/>
        </authorList>
    </citation>
    <scope>NUCLEOTIDE SEQUENCE [LARGE SCALE GENOMIC DNA]</scope>
</reference>
<gene>
    <name evidence="2" type="ORF">PCOR1329_LOCUS23838</name>
</gene>
<accession>A0ABN9RWY1</accession>
<keyword evidence="3" id="KW-1185">Reference proteome</keyword>
<keyword evidence="1" id="KW-0472">Membrane</keyword>
<evidence type="ECO:0000256" key="1">
    <source>
        <dbReference type="SAM" id="Phobius"/>
    </source>
</evidence>
<comment type="caution">
    <text evidence="2">The sequence shown here is derived from an EMBL/GenBank/DDBJ whole genome shotgun (WGS) entry which is preliminary data.</text>
</comment>